<keyword evidence="2" id="KW-0812">Transmembrane</keyword>
<feature type="region of interest" description="Disordered" evidence="1">
    <location>
        <begin position="216"/>
        <end position="251"/>
    </location>
</feature>
<name>U6MTL7_9EIME</name>
<keyword evidence="2" id="KW-0472">Membrane</keyword>
<organism evidence="3 4">
    <name type="scientific">Eimeria necatrix</name>
    <dbReference type="NCBI Taxonomy" id="51315"/>
    <lineage>
        <taxon>Eukaryota</taxon>
        <taxon>Sar</taxon>
        <taxon>Alveolata</taxon>
        <taxon>Apicomplexa</taxon>
        <taxon>Conoidasida</taxon>
        <taxon>Coccidia</taxon>
        <taxon>Eucoccidiorida</taxon>
        <taxon>Eimeriorina</taxon>
        <taxon>Eimeriidae</taxon>
        <taxon>Eimeria</taxon>
    </lineage>
</organism>
<feature type="compositionally biased region" description="Basic and acidic residues" evidence="1">
    <location>
        <begin position="888"/>
        <end position="904"/>
    </location>
</feature>
<evidence type="ECO:0000256" key="1">
    <source>
        <dbReference type="SAM" id="MobiDB-lite"/>
    </source>
</evidence>
<feature type="region of interest" description="Disordered" evidence="1">
    <location>
        <begin position="867"/>
        <end position="904"/>
    </location>
</feature>
<dbReference type="Proteomes" id="UP000030754">
    <property type="component" value="Unassembled WGS sequence"/>
</dbReference>
<evidence type="ECO:0000313" key="4">
    <source>
        <dbReference type="Proteomes" id="UP000030754"/>
    </source>
</evidence>
<proteinExistence type="predicted"/>
<feature type="region of interest" description="Disordered" evidence="1">
    <location>
        <begin position="716"/>
        <end position="749"/>
    </location>
</feature>
<sequence length="1083" mass="118449">MCAASLETRCLRICDAVSSAFYNVLAHSVRRLCEDVQGAACMYGYIVPDCAAAPDGKRRGGNSLPSIERSNEAPEPIRIISETPPNRILNSTKHLLATGLRLSRSSFIVGAYYTTIASASAVGVTILFPGGRSALLLLAALAILAFCVTAICFIALVKLDLLVHRSSKTIHRLLDDMHLQHRLAGETARWVRELEVTFNVFRGSLAMPKQTAASVSVSVSPTTSGQDQTGKGSAEEPPEKMTTLSNRGDLPFIRKAPPHNDGTQLQCSGAPESLVEAPAGQLRMRLHQVLDWQQRAFCYLYEDIVRPNQGCQASWQDHISRGPWGCAKETNFYAHSFDGSLRALKEMTAKSWQSHSRLCLGLQVALRHLLFSLKLRLCRTNPATMCKTRSPDKPIIAAVSSGKRMRHASRALRQTLLGQQHHSNAGTCTLSLADEIENAKLGRDGDAEEQPSGSAGGRLRESREASPIAVVHEKRQINEQRVPACTAADTKTGELLLSEGAWSWELFRVAALRVAGGCDLVMTVANGIRTSWWLLQRLDRLGNALSAAERVCSVAANALRTSLEEDWACCPILLPHPRWDTAMRMPGQDKNTSAGADANIPKLMHMSVSPPAVAYQPMKSLCIAASYEHRSALASMSRNIAACLAILRLSAAACYVRCNHLGFRSHAKTEHKSEDEKCTSTMTEEGREEVSANLSAVVHLTLRHLRVAFEEGKKLEQSMRRKRGNSEVVKTGGPAFVPSNARTTSPVADKTHEEISTAPRPKDPAPAQCLEVFTAVGQDSTNNQRKFEEEDILLAAFAEDDPAVRERSRITLEELETKLKHRKKERGGAPQVLKELSLIDVDNAGDHNCENNEERKIKRIVKQYSTEGGDTSLEQPLTECPKGISQGDDARDKEKKVSSAEDGTRLSAVKQEVGSVSMRANSAVPKTFSQSKEHGFFRNVSWLDDEHLMHRCRGKKHESVPLPPEAAAADSVISQLQSALKMQTIGSRGARDLLRFAESSLETRDRHQEAGSKVSLDAECPTTFGDDIADDEWDACDVVKGTNYAAEAPMWVAACSESPDSAAGSVKEKENSVDWQVHTLAEG</sequence>
<dbReference type="GeneID" id="25472255"/>
<evidence type="ECO:0008006" key="5">
    <source>
        <dbReference type="Google" id="ProtNLM"/>
    </source>
</evidence>
<dbReference type="RefSeq" id="XP_013434906.1">
    <property type="nucleotide sequence ID" value="XM_013579452.1"/>
</dbReference>
<dbReference type="AlphaFoldDB" id="U6MTL7"/>
<dbReference type="EMBL" id="HG723606">
    <property type="protein sequence ID" value="CDJ66438.1"/>
    <property type="molecule type" value="Genomic_DNA"/>
</dbReference>
<evidence type="ECO:0000313" key="3">
    <source>
        <dbReference type="EMBL" id="CDJ66438.1"/>
    </source>
</evidence>
<reference evidence="3" key="2">
    <citation type="submission" date="2013-10" db="EMBL/GenBank/DDBJ databases">
        <authorList>
            <person name="Aslett M."/>
        </authorList>
    </citation>
    <scope>NUCLEOTIDE SEQUENCE [LARGE SCALE GENOMIC DNA]</scope>
    <source>
        <strain evidence="3">Houghton</strain>
    </source>
</reference>
<reference evidence="3" key="1">
    <citation type="submission" date="2013-10" db="EMBL/GenBank/DDBJ databases">
        <title>Genomic analysis of the causative agents of coccidiosis in chickens.</title>
        <authorList>
            <person name="Reid A.J."/>
            <person name="Blake D."/>
            <person name="Billington K."/>
            <person name="Browne H."/>
            <person name="Dunn M."/>
            <person name="Hung S."/>
            <person name="Kawahara F."/>
            <person name="Miranda-Saavedra D."/>
            <person name="Mourier T."/>
            <person name="Nagra H."/>
            <person name="Otto T.D."/>
            <person name="Rawlings N."/>
            <person name="Sanchez A."/>
            <person name="Sanders M."/>
            <person name="Subramaniam C."/>
            <person name="Tay Y."/>
            <person name="Dear P."/>
            <person name="Doerig C."/>
            <person name="Gruber A."/>
            <person name="Parkinson J."/>
            <person name="Shirley M."/>
            <person name="Wan K.L."/>
            <person name="Berriman M."/>
            <person name="Tomley F."/>
            <person name="Pain A."/>
        </authorList>
    </citation>
    <scope>NUCLEOTIDE SEQUENCE [LARGE SCALE GENOMIC DNA]</scope>
    <source>
        <strain evidence="3">Houghton</strain>
    </source>
</reference>
<evidence type="ECO:0000256" key="2">
    <source>
        <dbReference type="SAM" id="Phobius"/>
    </source>
</evidence>
<feature type="region of interest" description="Disordered" evidence="1">
    <location>
        <begin position="441"/>
        <end position="465"/>
    </location>
</feature>
<keyword evidence="4" id="KW-1185">Reference proteome</keyword>
<dbReference type="OrthoDB" id="346048at2759"/>
<feature type="transmembrane region" description="Helical" evidence="2">
    <location>
        <begin position="134"/>
        <end position="157"/>
    </location>
</feature>
<protein>
    <recommendedName>
        <fullName evidence="5">Transmembrane protein</fullName>
    </recommendedName>
</protein>
<dbReference type="VEuPathDB" id="ToxoDB:ENH_00020820"/>
<gene>
    <name evidence="3" type="ORF">ENH_00020820</name>
</gene>
<accession>U6MTL7</accession>
<feature type="transmembrane region" description="Helical" evidence="2">
    <location>
        <begin position="107"/>
        <end position="128"/>
    </location>
</feature>
<keyword evidence="2" id="KW-1133">Transmembrane helix</keyword>